<organism evidence="2 3">
    <name type="scientific">Vagococcus hydrophili</name>
    <dbReference type="NCBI Taxonomy" id="2714947"/>
    <lineage>
        <taxon>Bacteria</taxon>
        <taxon>Bacillati</taxon>
        <taxon>Bacillota</taxon>
        <taxon>Bacilli</taxon>
        <taxon>Lactobacillales</taxon>
        <taxon>Enterococcaceae</taxon>
        <taxon>Vagococcus</taxon>
    </lineage>
</organism>
<dbReference type="AlphaFoldDB" id="A0A6G8AXB4"/>
<dbReference type="Pfam" id="PF13930">
    <property type="entry name" value="Endonuclea_NS_2"/>
    <property type="match status" value="1"/>
</dbReference>
<feature type="domain" description="Type VII secretion system protein EssD-like" evidence="1">
    <location>
        <begin position="67"/>
        <end position="152"/>
    </location>
</feature>
<dbReference type="Proteomes" id="UP000501747">
    <property type="component" value="Chromosome"/>
</dbReference>
<keyword evidence="3" id="KW-1185">Reference proteome</keyword>
<name>A0A6G8AXB4_9ENTE</name>
<reference evidence="2 3" key="1">
    <citation type="submission" date="2020-03" db="EMBL/GenBank/DDBJ databases">
        <title>Vagococcus sp. nov., isolated from beetles.</title>
        <authorList>
            <person name="Hyun D.-W."/>
            <person name="Bae J.-W."/>
        </authorList>
    </citation>
    <scope>NUCLEOTIDE SEQUENCE [LARGE SCALE GENOMIC DNA]</scope>
    <source>
        <strain evidence="2 3">HDW17B</strain>
    </source>
</reference>
<accession>A0A6G8AXB4</accession>
<dbReference type="RefSeq" id="WP_166035979.1">
    <property type="nucleotide sequence ID" value="NZ_CP049887.1"/>
</dbReference>
<protein>
    <recommendedName>
        <fullName evidence="1">Type VII secretion system protein EssD-like domain-containing protein</fullName>
    </recommendedName>
</protein>
<dbReference type="Gene3D" id="3.40.570.10">
    <property type="entry name" value="Extracellular Endonuclease, subunit A"/>
    <property type="match status" value="1"/>
</dbReference>
<gene>
    <name evidence="2" type="ORF">G7082_14895</name>
</gene>
<dbReference type="InterPro" id="IPR044929">
    <property type="entry name" value="DNA/RNA_non-sp_Endonuclease_sf"/>
</dbReference>
<dbReference type="InterPro" id="IPR044927">
    <property type="entry name" value="Endonuclea_NS_2"/>
</dbReference>
<dbReference type="KEGG" id="vhy:G7082_14895"/>
<evidence type="ECO:0000259" key="1">
    <source>
        <dbReference type="Pfam" id="PF13930"/>
    </source>
</evidence>
<evidence type="ECO:0000313" key="3">
    <source>
        <dbReference type="Proteomes" id="UP000501747"/>
    </source>
</evidence>
<dbReference type="EMBL" id="CP049887">
    <property type="protein sequence ID" value="QIL49698.1"/>
    <property type="molecule type" value="Genomic_DNA"/>
</dbReference>
<sequence>MNTLDLIEKINKKLINYQEDYSLSEIQLMESEINEDKREPYNIRYTKSLSGKLKPEYLDNTVSSKIDKDVKEKLSNWTTRPTGTEACHIIGRCLGGSNGIQNIFIGTEKLNRKIMWPIEEIMLEEMPLPAFYKVNLIYEENEIFCSYVEITIAPLQNITKTSDGLVSGVKVKIKNM</sequence>
<proteinExistence type="predicted"/>
<evidence type="ECO:0000313" key="2">
    <source>
        <dbReference type="EMBL" id="QIL49698.1"/>
    </source>
</evidence>